<gene>
    <name evidence="2" type="ORF">TIFTF001_033213</name>
</gene>
<dbReference type="PANTHER" id="PTHR34268:SF8">
    <property type="entry name" value="FAE DOMAIN-CONTAINING PROTEIN"/>
    <property type="match status" value="1"/>
</dbReference>
<evidence type="ECO:0000256" key="1">
    <source>
        <dbReference type="SAM" id="MobiDB-lite"/>
    </source>
</evidence>
<reference evidence="2" key="1">
    <citation type="submission" date="2023-07" db="EMBL/GenBank/DDBJ databases">
        <title>draft genome sequence of fig (Ficus carica).</title>
        <authorList>
            <person name="Takahashi T."/>
            <person name="Nishimura K."/>
        </authorList>
    </citation>
    <scope>NUCLEOTIDE SEQUENCE</scope>
</reference>
<evidence type="ECO:0000313" key="2">
    <source>
        <dbReference type="EMBL" id="GMN64144.1"/>
    </source>
</evidence>
<sequence>MFFGQDILMKVGMFVLVQALVYLILSQSSTIFSNSDPAKRSHNFKPSRSLTIRSFMVALADLPAGSELSPTVPRGSSTPTKRAATPK</sequence>
<accession>A0AA88J6U8</accession>
<dbReference type="PANTHER" id="PTHR34268">
    <property type="entry name" value="OS01G0321850 PROTEIN"/>
    <property type="match status" value="1"/>
</dbReference>
<evidence type="ECO:0000313" key="3">
    <source>
        <dbReference type="Proteomes" id="UP001187192"/>
    </source>
</evidence>
<comment type="caution">
    <text evidence="2">The sequence shown here is derived from an EMBL/GenBank/DDBJ whole genome shotgun (WGS) entry which is preliminary data.</text>
</comment>
<protein>
    <submittedName>
        <fullName evidence="2">Uncharacterized protein</fullName>
    </submittedName>
</protein>
<dbReference type="Proteomes" id="UP001187192">
    <property type="component" value="Unassembled WGS sequence"/>
</dbReference>
<name>A0AA88J6U8_FICCA</name>
<dbReference type="AlphaFoldDB" id="A0AA88J6U8"/>
<dbReference type="EMBL" id="BTGU01000169">
    <property type="protein sequence ID" value="GMN64144.1"/>
    <property type="molecule type" value="Genomic_DNA"/>
</dbReference>
<organism evidence="2 3">
    <name type="scientific">Ficus carica</name>
    <name type="common">Common fig</name>
    <dbReference type="NCBI Taxonomy" id="3494"/>
    <lineage>
        <taxon>Eukaryota</taxon>
        <taxon>Viridiplantae</taxon>
        <taxon>Streptophyta</taxon>
        <taxon>Embryophyta</taxon>
        <taxon>Tracheophyta</taxon>
        <taxon>Spermatophyta</taxon>
        <taxon>Magnoliopsida</taxon>
        <taxon>eudicotyledons</taxon>
        <taxon>Gunneridae</taxon>
        <taxon>Pentapetalae</taxon>
        <taxon>rosids</taxon>
        <taxon>fabids</taxon>
        <taxon>Rosales</taxon>
        <taxon>Moraceae</taxon>
        <taxon>Ficeae</taxon>
        <taxon>Ficus</taxon>
    </lineage>
</organism>
<proteinExistence type="predicted"/>
<feature type="region of interest" description="Disordered" evidence="1">
    <location>
        <begin position="65"/>
        <end position="87"/>
    </location>
</feature>
<keyword evidence="3" id="KW-1185">Reference proteome</keyword>